<proteinExistence type="inferred from homology"/>
<accession>A0A7I7QFG3</accession>
<gene>
    <name evidence="3" type="ORF">MSTO_52480</name>
</gene>
<dbReference type="Proteomes" id="UP000467130">
    <property type="component" value="Chromosome"/>
</dbReference>
<dbReference type="KEGG" id="msto:MSTO_52480"/>
<dbReference type="RefSeq" id="WP_163793035.1">
    <property type="nucleotide sequence ID" value="NZ_AP022587.1"/>
</dbReference>
<organism evidence="3 4">
    <name type="scientific">Mycobacterium stomatepiae</name>
    <dbReference type="NCBI Taxonomy" id="470076"/>
    <lineage>
        <taxon>Bacteria</taxon>
        <taxon>Bacillati</taxon>
        <taxon>Actinomycetota</taxon>
        <taxon>Actinomycetes</taxon>
        <taxon>Mycobacteriales</taxon>
        <taxon>Mycobacteriaceae</taxon>
        <taxon>Mycobacterium</taxon>
        <taxon>Mycobacterium simiae complex</taxon>
    </lineage>
</organism>
<dbReference type="InterPro" id="IPR029069">
    <property type="entry name" value="HotDog_dom_sf"/>
</dbReference>
<feature type="domain" description="MaoC-like" evidence="2">
    <location>
        <begin position="19"/>
        <end position="115"/>
    </location>
</feature>
<evidence type="ECO:0000313" key="3">
    <source>
        <dbReference type="EMBL" id="BBY25043.1"/>
    </source>
</evidence>
<dbReference type="Pfam" id="PF01575">
    <property type="entry name" value="MaoC_dehydratas"/>
    <property type="match status" value="1"/>
</dbReference>
<dbReference type="InterPro" id="IPR002539">
    <property type="entry name" value="MaoC-like_dom"/>
</dbReference>
<dbReference type="Gene3D" id="3.10.129.10">
    <property type="entry name" value="Hotdog Thioesterase"/>
    <property type="match status" value="1"/>
</dbReference>
<name>A0A7I7QFG3_9MYCO</name>
<sequence>MTTTANRTTTLQWADISVGDEVNPLEIPITTTMIVAGAIASRDFMPVHHDVEYAKKQGSPNLFMNILTTNGYCVRFLTDWAGPEAMVKKLSIRLGVPCFPDDPLRFTGSVTSKTSAPEGASPAENFVEVTFRGSNSLGDHVSGTAILSLLDGAFERGEA</sequence>
<protein>
    <submittedName>
        <fullName evidence="3">Beta-hydroxyacyl-ACP dehydratase</fullName>
    </submittedName>
</protein>
<evidence type="ECO:0000259" key="2">
    <source>
        <dbReference type="Pfam" id="PF01575"/>
    </source>
</evidence>
<dbReference type="EMBL" id="AP022587">
    <property type="protein sequence ID" value="BBY25043.1"/>
    <property type="molecule type" value="Genomic_DNA"/>
</dbReference>
<dbReference type="SUPFAM" id="SSF54637">
    <property type="entry name" value="Thioesterase/thiol ester dehydrase-isomerase"/>
    <property type="match status" value="1"/>
</dbReference>
<reference evidence="3 4" key="1">
    <citation type="journal article" date="2019" name="Emerg. Microbes Infect.">
        <title>Comprehensive subspecies identification of 175 nontuberculous mycobacteria species based on 7547 genomic profiles.</title>
        <authorList>
            <person name="Matsumoto Y."/>
            <person name="Kinjo T."/>
            <person name="Motooka D."/>
            <person name="Nabeya D."/>
            <person name="Jung N."/>
            <person name="Uechi K."/>
            <person name="Horii T."/>
            <person name="Iida T."/>
            <person name="Fujita J."/>
            <person name="Nakamura S."/>
        </authorList>
    </citation>
    <scope>NUCLEOTIDE SEQUENCE [LARGE SCALE GENOMIC DNA]</scope>
    <source>
        <strain evidence="3 4">JCM 17783</strain>
    </source>
</reference>
<evidence type="ECO:0000313" key="4">
    <source>
        <dbReference type="Proteomes" id="UP000467130"/>
    </source>
</evidence>
<keyword evidence="4" id="KW-1185">Reference proteome</keyword>
<evidence type="ECO:0000256" key="1">
    <source>
        <dbReference type="ARBA" id="ARBA00005254"/>
    </source>
</evidence>
<comment type="similarity">
    <text evidence="1">Belongs to the enoyl-CoA hydratase/isomerase family.</text>
</comment>
<dbReference type="CDD" id="cd03455">
    <property type="entry name" value="SAV4209"/>
    <property type="match status" value="1"/>
</dbReference>
<dbReference type="AlphaFoldDB" id="A0A7I7QFG3"/>